<evidence type="ECO:0000313" key="1">
    <source>
        <dbReference type="EMBL" id="CEK49291.1"/>
    </source>
</evidence>
<gene>
    <name evidence="1" type="primary">ORF7179</name>
</gene>
<sequence>MTKIDRRTDLRDRSISLEKLWRETNKVHLSWEEAVKIGLQSQAEQGLIMSDHLQHIVVNHSDGLKSATC</sequence>
<proteinExistence type="predicted"/>
<name>A0A0B6Y0G8_9EUPU</name>
<dbReference type="AlphaFoldDB" id="A0A0B6Y0G8"/>
<reference evidence="1" key="1">
    <citation type="submission" date="2014-12" db="EMBL/GenBank/DDBJ databases">
        <title>Insight into the proteome of Arion vulgaris.</title>
        <authorList>
            <person name="Aradska J."/>
            <person name="Bulat T."/>
            <person name="Smidak R."/>
            <person name="Sarate P."/>
            <person name="Gangsoo J."/>
            <person name="Sialana F."/>
            <person name="Bilban M."/>
            <person name="Lubec G."/>
        </authorList>
    </citation>
    <scope>NUCLEOTIDE SEQUENCE</scope>
    <source>
        <tissue evidence="1">Skin</tissue>
    </source>
</reference>
<dbReference type="EMBL" id="HACG01002426">
    <property type="protein sequence ID" value="CEK49291.1"/>
    <property type="molecule type" value="Transcribed_RNA"/>
</dbReference>
<accession>A0A0B6Y0G8</accession>
<protein>
    <submittedName>
        <fullName evidence="1">Uncharacterized protein</fullName>
    </submittedName>
</protein>
<organism evidence="1">
    <name type="scientific">Arion vulgaris</name>
    <dbReference type="NCBI Taxonomy" id="1028688"/>
    <lineage>
        <taxon>Eukaryota</taxon>
        <taxon>Metazoa</taxon>
        <taxon>Spiralia</taxon>
        <taxon>Lophotrochozoa</taxon>
        <taxon>Mollusca</taxon>
        <taxon>Gastropoda</taxon>
        <taxon>Heterobranchia</taxon>
        <taxon>Euthyneura</taxon>
        <taxon>Panpulmonata</taxon>
        <taxon>Eupulmonata</taxon>
        <taxon>Stylommatophora</taxon>
        <taxon>Helicina</taxon>
        <taxon>Arionoidea</taxon>
        <taxon>Arionidae</taxon>
        <taxon>Arion</taxon>
    </lineage>
</organism>